<feature type="compositionally biased region" description="Gly residues" evidence="1">
    <location>
        <begin position="125"/>
        <end position="134"/>
    </location>
</feature>
<protein>
    <submittedName>
        <fullName evidence="3">Putative secreted protein with PEP-CTERM sorting signal</fullName>
    </submittedName>
</protein>
<dbReference type="Proteomes" id="UP000295493">
    <property type="component" value="Unassembled WGS sequence"/>
</dbReference>
<comment type="caution">
    <text evidence="3">The sequence shown here is derived from an EMBL/GenBank/DDBJ whole genome shotgun (WGS) entry which is preliminary data.</text>
</comment>
<organism evidence="3 4">
    <name type="scientific">Stakelama pacifica</name>
    <dbReference type="NCBI Taxonomy" id="517720"/>
    <lineage>
        <taxon>Bacteria</taxon>
        <taxon>Pseudomonadati</taxon>
        <taxon>Pseudomonadota</taxon>
        <taxon>Alphaproteobacteria</taxon>
        <taxon>Sphingomonadales</taxon>
        <taxon>Sphingomonadaceae</taxon>
        <taxon>Stakelama</taxon>
    </lineage>
</organism>
<evidence type="ECO:0000313" key="4">
    <source>
        <dbReference type="Proteomes" id="UP000295493"/>
    </source>
</evidence>
<evidence type="ECO:0000256" key="1">
    <source>
        <dbReference type="SAM" id="MobiDB-lite"/>
    </source>
</evidence>
<dbReference type="EMBL" id="SNWD01000001">
    <property type="protein sequence ID" value="TDN86559.1"/>
    <property type="molecule type" value="Genomic_DNA"/>
</dbReference>
<feature type="compositionally biased region" description="Basic and acidic residues" evidence="1">
    <location>
        <begin position="104"/>
        <end position="119"/>
    </location>
</feature>
<keyword evidence="2" id="KW-1133">Transmembrane helix</keyword>
<sequence>MYKDERMSIKLNMARMAACTLGGAVIGGGAVHAIDAPQSQHIAVKKVTKTRAPEEYAKLMPAGKRLLRNPGKLVQRAGVPCDPAPVQIASNDVALPPTGYQPIEAHDAPDITNDRDAPRYRNTGFSGGIGSVGGYGSSVVVVPSGTSGGNNGNGAGGGNGSGSGSGSGTGGGNGSGGGAGGGNGSGSGTGGGDGSGGGNGTSGGNGGGGGGGGGGTPGTPGGDPGGNPKPVPAPPTTLLFGAAALVLIARRPFRKRFMRKTALRG</sequence>
<evidence type="ECO:0000256" key="2">
    <source>
        <dbReference type="SAM" id="Phobius"/>
    </source>
</evidence>
<reference evidence="3 4" key="1">
    <citation type="submission" date="2019-03" db="EMBL/GenBank/DDBJ databases">
        <title>Genomic Encyclopedia of Type Strains, Phase IV (KMG-IV): sequencing the most valuable type-strain genomes for metagenomic binning, comparative biology and taxonomic classification.</title>
        <authorList>
            <person name="Goeker M."/>
        </authorList>
    </citation>
    <scope>NUCLEOTIDE SEQUENCE [LARGE SCALE GENOMIC DNA]</scope>
    <source>
        <strain evidence="3 4">DSM 25059</strain>
    </source>
</reference>
<keyword evidence="2" id="KW-0812">Transmembrane</keyword>
<gene>
    <name evidence="3" type="ORF">EV664_101130</name>
</gene>
<accession>A0A4R6FX62</accession>
<feature type="compositionally biased region" description="Gly residues" evidence="1">
    <location>
        <begin position="146"/>
        <end position="225"/>
    </location>
</feature>
<evidence type="ECO:0000313" key="3">
    <source>
        <dbReference type="EMBL" id="TDN86559.1"/>
    </source>
</evidence>
<feature type="transmembrane region" description="Helical" evidence="2">
    <location>
        <begin position="233"/>
        <end position="250"/>
    </location>
</feature>
<feature type="region of interest" description="Disordered" evidence="1">
    <location>
        <begin position="103"/>
        <end position="134"/>
    </location>
</feature>
<keyword evidence="2" id="KW-0472">Membrane</keyword>
<feature type="region of interest" description="Disordered" evidence="1">
    <location>
        <begin position="146"/>
        <end position="235"/>
    </location>
</feature>
<dbReference type="AlphaFoldDB" id="A0A4R6FX62"/>
<name>A0A4R6FX62_9SPHN</name>
<keyword evidence="4" id="KW-1185">Reference proteome</keyword>
<proteinExistence type="predicted"/>